<gene>
    <name evidence="3" type="ORF">PAXINDRAFT_20471</name>
</gene>
<name>A0A0C9TDN7_PAXIN</name>
<evidence type="ECO:0000313" key="3">
    <source>
        <dbReference type="EMBL" id="KIJ06332.1"/>
    </source>
</evidence>
<dbReference type="InterPro" id="IPR045341">
    <property type="entry name" value="DUF6532"/>
</dbReference>
<keyword evidence="4" id="KW-1185">Reference proteome</keyword>
<reference evidence="4" key="2">
    <citation type="submission" date="2015-01" db="EMBL/GenBank/DDBJ databases">
        <title>Evolutionary Origins and Diversification of the Mycorrhizal Mutualists.</title>
        <authorList>
            <consortium name="DOE Joint Genome Institute"/>
            <consortium name="Mycorrhizal Genomics Consortium"/>
            <person name="Kohler A."/>
            <person name="Kuo A."/>
            <person name="Nagy L.G."/>
            <person name="Floudas D."/>
            <person name="Copeland A."/>
            <person name="Barry K.W."/>
            <person name="Cichocki N."/>
            <person name="Veneault-Fourrey C."/>
            <person name="LaButti K."/>
            <person name="Lindquist E.A."/>
            <person name="Lipzen A."/>
            <person name="Lundell T."/>
            <person name="Morin E."/>
            <person name="Murat C."/>
            <person name="Riley R."/>
            <person name="Ohm R."/>
            <person name="Sun H."/>
            <person name="Tunlid A."/>
            <person name="Henrissat B."/>
            <person name="Grigoriev I.V."/>
            <person name="Hibbett D.S."/>
            <person name="Martin F."/>
        </authorList>
    </citation>
    <scope>NUCLEOTIDE SEQUENCE [LARGE SCALE GENOMIC DNA]</scope>
    <source>
        <strain evidence="4">ATCC 200175</strain>
    </source>
</reference>
<protein>
    <recommendedName>
        <fullName evidence="2">DUF6532 domain-containing protein</fullName>
    </recommendedName>
</protein>
<sequence length="583" mass="63453">MSNLSLTDTARAICAAQRQKPNIKPGLPQAPIDRPRPVDQDEACEVSASGRPARKSKTEARSVWIASQAIPSRRKRSAAETGPPEMENALPQKRQKKRKASESNNDPVAEEDVGGSAEGASMLPVSTSHQPSKKQKTTKEVIVLALKAAGVPVSAQDDQSDGEAASGSECSKASESDNESGDNDGLSEFKGNPVRLRAALAAERPRTISWLQVTKASPAQPSKPSKLVDSDAESDVEHMLMAPPPRLTSMTPGPATPCHPPASSARPSTSKMQRPQRRQAEIPVWNPPEPATTKTNAPAASSRCKSDEAPSDAKSDDKEPTLPTVIWTPDTFITLNNHGLANICEQQPHIQTMLRASISLAHQHIIFEHSYPDINQLRRSITDILYVAANQMPGCEHVHARLAQDPQYVRALAPVPSTRVSKMRCAVKVAAQRHVAGVYQLEKGQRGKEKVNALLEKNIFIFPVDSNGKPIRSKPFQSPAILRTIQDAFFEDENSAGVKFASQFISTSQEHDDELELPSAMVALAATAVRAVIMDFLSDGGVAEFNSSVFSGIYERLMELIEAIYRHSPRKFHSLFAQLYKTV</sequence>
<reference evidence="3 4" key="1">
    <citation type="submission" date="2014-06" db="EMBL/GenBank/DDBJ databases">
        <authorList>
            <consortium name="DOE Joint Genome Institute"/>
            <person name="Kuo A."/>
            <person name="Kohler A."/>
            <person name="Nagy L.G."/>
            <person name="Floudas D."/>
            <person name="Copeland A."/>
            <person name="Barry K.W."/>
            <person name="Cichocki N."/>
            <person name="Veneault-Fourrey C."/>
            <person name="LaButti K."/>
            <person name="Lindquist E.A."/>
            <person name="Lipzen A."/>
            <person name="Lundell T."/>
            <person name="Morin E."/>
            <person name="Murat C."/>
            <person name="Sun H."/>
            <person name="Tunlid A."/>
            <person name="Henrissat B."/>
            <person name="Grigoriev I.V."/>
            <person name="Hibbett D.S."/>
            <person name="Martin F."/>
            <person name="Nordberg H.P."/>
            <person name="Cantor M.N."/>
            <person name="Hua S.X."/>
        </authorList>
    </citation>
    <scope>NUCLEOTIDE SEQUENCE [LARGE SCALE GENOMIC DNA]</scope>
    <source>
        <strain evidence="3 4">ATCC 200175</strain>
    </source>
</reference>
<evidence type="ECO:0000313" key="4">
    <source>
        <dbReference type="Proteomes" id="UP000053647"/>
    </source>
</evidence>
<feature type="domain" description="DUF6532" evidence="2">
    <location>
        <begin position="358"/>
        <end position="563"/>
    </location>
</feature>
<feature type="compositionally biased region" description="Polar residues" evidence="1">
    <location>
        <begin position="209"/>
        <end position="223"/>
    </location>
</feature>
<dbReference type="AlphaFoldDB" id="A0A0C9TDN7"/>
<evidence type="ECO:0000256" key="1">
    <source>
        <dbReference type="SAM" id="MobiDB-lite"/>
    </source>
</evidence>
<feature type="region of interest" description="Disordered" evidence="1">
    <location>
        <begin position="150"/>
        <end position="323"/>
    </location>
</feature>
<dbReference type="OrthoDB" id="2662323at2759"/>
<accession>A0A0C9TDN7</accession>
<dbReference type="HOGENOM" id="CLU_030198_0_0_1"/>
<feature type="region of interest" description="Disordered" evidence="1">
    <location>
        <begin position="16"/>
        <end position="137"/>
    </location>
</feature>
<dbReference type="EMBL" id="KN820378">
    <property type="protein sequence ID" value="KIJ06332.1"/>
    <property type="molecule type" value="Genomic_DNA"/>
</dbReference>
<evidence type="ECO:0000259" key="2">
    <source>
        <dbReference type="Pfam" id="PF20149"/>
    </source>
</evidence>
<feature type="compositionally biased region" description="Basic and acidic residues" evidence="1">
    <location>
        <begin position="304"/>
        <end position="320"/>
    </location>
</feature>
<dbReference type="Proteomes" id="UP000053647">
    <property type="component" value="Unassembled WGS sequence"/>
</dbReference>
<dbReference type="Pfam" id="PF20149">
    <property type="entry name" value="DUF6532"/>
    <property type="match status" value="1"/>
</dbReference>
<proteinExistence type="predicted"/>
<organism evidence="3 4">
    <name type="scientific">Paxillus involutus ATCC 200175</name>
    <dbReference type="NCBI Taxonomy" id="664439"/>
    <lineage>
        <taxon>Eukaryota</taxon>
        <taxon>Fungi</taxon>
        <taxon>Dikarya</taxon>
        <taxon>Basidiomycota</taxon>
        <taxon>Agaricomycotina</taxon>
        <taxon>Agaricomycetes</taxon>
        <taxon>Agaricomycetidae</taxon>
        <taxon>Boletales</taxon>
        <taxon>Paxilineae</taxon>
        <taxon>Paxillaceae</taxon>
        <taxon>Paxillus</taxon>
    </lineage>
</organism>